<dbReference type="AlphaFoldDB" id="A0A4Y2N2S9"/>
<protein>
    <submittedName>
        <fullName evidence="1">Uncharacterized protein</fullName>
    </submittedName>
</protein>
<gene>
    <name evidence="1" type="ORF">AVEN_250681_1</name>
</gene>
<reference evidence="1 2" key="1">
    <citation type="journal article" date="2019" name="Sci. Rep.">
        <title>Orb-weaving spider Araneus ventricosus genome elucidates the spidroin gene catalogue.</title>
        <authorList>
            <person name="Kono N."/>
            <person name="Nakamura H."/>
            <person name="Ohtoshi R."/>
            <person name="Moran D.A.P."/>
            <person name="Shinohara A."/>
            <person name="Yoshida Y."/>
            <person name="Fujiwara M."/>
            <person name="Mori M."/>
            <person name="Tomita M."/>
            <person name="Arakawa K."/>
        </authorList>
    </citation>
    <scope>NUCLEOTIDE SEQUENCE [LARGE SCALE GENOMIC DNA]</scope>
</reference>
<keyword evidence="2" id="KW-1185">Reference proteome</keyword>
<accession>A0A4Y2N2S9</accession>
<name>A0A4Y2N2S9_ARAVE</name>
<organism evidence="1 2">
    <name type="scientific">Araneus ventricosus</name>
    <name type="common">Orbweaver spider</name>
    <name type="synonym">Epeira ventricosa</name>
    <dbReference type="NCBI Taxonomy" id="182803"/>
    <lineage>
        <taxon>Eukaryota</taxon>
        <taxon>Metazoa</taxon>
        <taxon>Ecdysozoa</taxon>
        <taxon>Arthropoda</taxon>
        <taxon>Chelicerata</taxon>
        <taxon>Arachnida</taxon>
        <taxon>Araneae</taxon>
        <taxon>Araneomorphae</taxon>
        <taxon>Entelegynae</taxon>
        <taxon>Araneoidea</taxon>
        <taxon>Araneidae</taxon>
        <taxon>Araneus</taxon>
    </lineage>
</organism>
<evidence type="ECO:0000313" key="2">
    <source>
        <dbReference type="Proteomes" id="UP000499080"/>
    </source>
</evidence>
<comment type="caution">
    <text evidence="1">The sequence shown here is derived from an EMBL/GenBank/DDBJ whole genome shotgun (WGS) entry which is preliminary data.</text>
</comment>
<sequence length="88" mass="9894">MRYKKESAKTRERQYNVNAIQLSAQTYEMEEAKTLSSCKIKIGANCLQVGVSIEMYLKAVKADITISVNYYPLQDHSLGEGDVAKICD</sequence>
<dbReference type="Proteomes" id="UP000499080">
    <property type="component" value="Unassembled WGS sequence"/>
</dbReference>
<proteinExistence type="predicted"/>
<evidence type="ECO:0000313" key="1">
    <source>
        <dbReference type="EMBL" id="GBN33651.1"/>
    </source>
</evidence>
<dbReference type="EMBL" id="BGPR01008411">
    <property type="protein sequence ID" value="GBN33651.1"/>
    <property type="molecule type" value="Genomic_DNA"/>
</dbReference>